<sequence>MPTRHLHDQEQQNKICFSAMSRTHNYVSSSFPTETVGPYHGISPTHIYSTYKERKAFEENTKTHGHTRCGKHYQLRLNELTGKFLRLPQKNIGELTETVSSYINFCVETTTPTKQSKLFLTTNHGSIKESNRSSIRKKMAFRNKDKEEPKSVIKKGK</sequence>
<dbReference type="AlphaFoldDB" id="A0AAV4H607"/>
<gene>
    <name evidence="2" type="ORF">ElyMa_002608900</name>
</gene>
<organism evidence="2 3">
    <name type="scientific">Elysia marginata</name>
    <dbReference type="NCBI Taxonomy" id="1093978"/>
    <lineage>
        <taxon>Eukaryota</taxon>
        <taxon>Metazoa</taxon>
        <taxon>Spiralia</taxon>
        <taxon>Lophotrochozoa</taxon>
        <taxon>Mollusca</taxon>
        <taxon>Gastropoda</taxon>
        <taxon>Heterobranchia</taxon>
        <taxon>Euthyneura</taxon>
        <taxon>Panpulmonata</taxon>
        <taxon>Sacoglossa</taxon>
        <taxon>Placobranchoidea</taxon>
        <taxon>Plakobranchidae</taxon>
        <taxon>Elysia</taxon>
    </lineage>
</organism>
<protein>
    <submittedName>
        <fullName evidence="2">Uncharacterized protein</fullName>
    </submittedName>
</protein>
<accession>A0AAV4H607</accession>
<feature type="compositionally biased region" description="Basic and acidic residues" evidence="1">
    <location>
        <begin position="142"/>
        <end position="151"/>
    </location>
</feature>
<keyword evidence="3" id="KW-1185">Reference proteome</keyword>
<dbReference type="Proteomes" id="UP000762676">
    <property type="component" value="Unassembled WGS sequence"/>
</dbReference>
<proteinExistence type="predicted"/>
<dbReference type="EMBL" id="BMAT01005369">
    <property type="protein sequence ID" value="GFR92061.1"/>
    <property type="molecule type" value="Genomic_DNA"/>
</dbReference>
<evidence type="ECO:0000313" key="2">
    <source>
        <dbReference type="EMBL" id="GFR92061.1"/>
    </source>
</evidence>
<reference evidence="2 3" key="1">
    <citation type="journal article" date="2021" name="Elife">
        <title>Chloroplast acquisition without the gene transfer in kleptoplastic sea slugs, Plakobranchus ocellatus.</title>
        <authorList>
            <person name="Maeda T."/>
            <person name="Takahashi S."/>
            <person name="Yoshida T."/>
            <person name="Shimamura S."/>
            <person name="Takaki Y."/>
            <person name="Nagai Y."/>
            <person name="Toyoda A."/>
            <person name="Suzuki Y."/>
            <person name="Arimoto A."/>
            <person name="Ishii H."/>
            <person name="Satoh N."/>
            <person name="Nishiyama T."/>
            <person name="Hasebe M."/>
            <person name="Maruyama T."/>
            <person name="Minagawa J."/>
            <person name="Obokata J."/>
            <person name="Shigenobu S."/>
        </authorList>
    </citation>
    <scope>NUCLEOTIDE SEQUENCE [LARGE SCALE GENOMIC DNA]</scope>
</reference>
<evidence type="ECO:0000313" key="3">
    <source>
        <dbReference type="Proteomes" id="UP000762676"/>
    </source>
</evidence>
<feature type="region of interest" description="Disordered" evidence="1">
    <location>
        <begin position="129"/>
        <end position="157"/>
    </location>
</feature>
<name>A0AAV4H607_9GAST</name>
<comment type="caution">
    <text evidence="2">The sequence shown here is derived from an EMBL/GenBank/DDBJ whole genome shotgun (WGS) entry which is preliminary data.</text>
</comment>
<evidence type="ECO:0000256" key="1">
    <source>
        <dbReference type="SAM" id="MobiDB-lite"/>
    </source>
</evidence>